<sequence>MAKSQKSKEQKFKAIVQWFKKETIDLEEISFDGYKLINVEEIESKEDPLNFLYNLAEEKRKEKKGDFFVINVESLETKYVFADGVKDRGRLLYNIPIKLKRVGLIKKNQLKMSPEGYFIFKNDDIKWIDISNEIYIYYGTLKANDDIELVVLDTEKDKRIIKTQHLSMMKLSSPTPEQQNQSDHNNENELDEDNNPS</sequence>
<protein>
    <submittedName>
        <fullName evidence="2">Uncharacterized protein</fullName>
    </submittedName>
</protein>
<dbReference type="AlphaFoldDB" id="L0A9I5"/>
<organism evidence="2 3">
    <name type="scientific">Caldisphaera lagunensis (strain DSM 15908 / JCM 11604 / ANMR 0165 / IC-154)</name>
    <dbReference type="NCBI Taxonomy" id="1056495"/>
    <lineage>
        <taxon>Archaea</taxon>
        <taxon>Thermoproteota</taxon>
        <taxon>Thermoprotei</taxon>
        <taxon>Acidilobales</taxon>
        <taxon>Caldisphaeraceae</taxon>
        <taxon>Caldisphaera</taxon>
    </lineage>
</organism>
<evidence type="ECO:0000256" key="1">
    <source>
        <dbReference type="SAM" id="MobiDB-lite"/>
    </source>
</evidence>
<gene>
    <name evidence="2" type="ordered locus">Calag_0789</name>
</gene>
<dbReference type="HOGENOM" id="CLU_1418623_0_0_2"/>
<name>L0A9I5_CALLD</name>
<keyword evidence="3" id="KW-1185">Reference proteome</keyword>
<evidence type="ECO:0000313" key="2">
    <source>
        <dbReference type="EMBL" id="AFZ70531.1"/>
    </source>
</evidence>
<feature type="compositionally biased region" description="Acidic residues" evidence="1">
    <location>
        <begin position="188"/>
        <end position="197"/>
    </location>
</feature>
<dbReference type="eggNOG" id="arCOG08854">
    <property type="taxonomic scope" value="Archaea"/>
</dbReference>
<feature type="region of interest" description="Disordered" evidence="1">
    <location>
        <begin position="168"/>
        <end position="197"/>
    </location>
</feature>
<dbReference type="EMBL" id="CP003378">
    <property type="protein sequence ID" value="AFZ70531.1"/>
    <property type="molecule type" value="Genomic_DNA"/>
</dbReference>
<evidence type="ECO:0000313" key="3">
    <source>
        <dbReference type="Proteomes" id="UP000010469"/>
    </source>
</evidence>
<dbReference type="KEGG" id="clg:Calag_0789"/>
<proteinExistence type="predicted"/>
<dbReference type="RefSeq" id="WP_015232428.1">
    <property type="nucleotide sequence ID" value="NC_019791.1"/>
</dbReference>
<dbReference type="Proteomes" id="UP000010469">
    <property type="component" value="Chromosome"/>
</dbReference>
<dbReference type="GeneID" id="14212049"/>
<feature type="compositionally biased region" description="Polar residues" evidence="1">
    <location>
        <begin position="168"/>
        <end position="182"/>
    </location>
</feature>
<accession>L0A9I5</accession>
<dbReference type="InParanoid" id="L0A9I5"/>
<reference evidence="3" key="1">
    <citation type="submission" date="2012-03" db="EMBL/GenBank/DDBJ databases">
        <title>Complete genome of Caldisphaera lagunensis DSM 15908.</title>
        <authorList>
            <person name="Lucas S."/>
            <person name="Copeland A."/>
            <person name="Lapidus A."/>
            <person name="Glavina del Rio T."/>
            <person name="Dalin E."/>
            <person name="Tice H."/>
            <person name="Bruce D."/>
            <person name="Goodwin L."/>
            <person name="Pitluck S."/>
            <person name="Peters L."/>
            <person name="Mikhailova N."/>
            <person name="Teshima H."/>
            <person name="Kyrpides N."/>
            <person name="Mavromatis K."/>
            <person name="Ivanova N."/>
            <person name="Brettin T."/>
            <person name="Detter J.C."/>
            <person name="Han C."/>
            <person name="Larimer F."/>
            <person name="Land M."/>
            <person name="Hauser L."/>
            <person name="Markowitz V."/>
            <person name="Cheng J.-F."/>
            <person name="Hugenholtz P."/>
            <person name="Woyke T."/>
            <person name="Wu D."/>
            <person name="Spring S."/>
            <person name="Schroeder M."/>
            <person name="Brambilla E."/>
            <person name="Klenk H.-P."/>
            <person name="Eisen J.A."/>
        </authorList>
    </citation>
    <scope>NUCLEOTIDE SEQUENCE [LARGE SCALE GENOMIC DNA]</scope>
    <source>
        <strain evidence="3">DSM 15908 / JCM 11604 / IC-154</strain>
    </source>
</reference>